<evidence type="ECO:0000256" key="6">
    <source>
        <dbReference type="ARBA" id="ARBA00022723"/>
    </source>
</evidence>
<dbReference type="InterPro" id="IPR036977">
    <property type="entry name" value="DNA_primase_Znf_CHC2"/>
</dbReference>
<evidence type="ECO:0000256" key="11">
    <source>
        <dbReference type="ARBA" id="ARBA00023163"/>
    </source>
</evidence>
<evidence type="ECO:0000256" key="9">
    <source>
        <dbReference type="ARBA" id="ARBA00022842"/>
    </source>
</evidence>
<dbReference type="SUPFAM" id="SSF57783">
    <property type="entry name" value="Zinc beta-ribbon"/>
    <property type="match status" value="1"/>
</dbReference>
<dbReference type="InterPro" id="IPR034151">
    <property type="entry name" value="TOPRIM_DnaG_bac"/>
</dbReference>
<comment type="similarity">
    <text evidence="12 13">Belongs to the DnaG primase family.</text>
</comment>
<dbReference type="GO" id="GO:0005737">
    <property type="term" value="C:cytoplasm"/>
    <property type="evidence" value="ECO:0007669"/>
    <property type="project" value="TreeGrafter"/>
</dbReference>
<keyword evidence="10 12" id="KW-0238">DNA-binding</keyword>
<dbReference type="NCBIfam" id="TIGR01391">
    <property type="entry name" value="dnaG"/>
    <property type="match status" value="1"/>
</dbReference>
<evidence type="ECO:0000256" key="7">
    <source>
        <dbReference type="ARBA" id="ARBA00022771"/>
    </source>
</evidence>
<evidence type="ECO:0000256" key="13">
    <source>
        <dbReference type="PIRNR" id="PIRNR002811"/>
    </source>
</evidence>
<dbReference type="InterPro" id="IPR016136">
    <property type="entry name" value="DNA_helicase_N/primase_C"/>
</dbReference>
<comment type="domain">
    <text evidence="12">Contains an N-terminal zinc-binding domain, a central core domain that contains the primase activity, and a C-terminal DnaB-binding domain.</text>
</comment>
<dbReference type="InterPro" id="IPR037068">
    <property type="entry name" value="DNA_primase_core_N_sf"/>
</dbReference>
<evidence type="ECO:0000313" key="17">
    <source>
        <dbReference type="Proteomes" id="UP000005019"/>
    </source>
</evidence>
<comment type="function">
    <text evidence="12 13">RNA polymerase that catalyzes the synthesis of short RNA molecules used as primers for DNA polymerase during DNA replication.</text>
</comment>
<dbReference type="SMART" id="SM00766">
    <property type="entry name" value="DnaG_DnaB_bind"/>
    <property type="match status" value="1"/>
</dbReference>
<dbReference type="HAMAP" id="MF_00974">
    <property type="entry name" value="DNA_primase_DnaG"/>
    <property type="match status" value="1"/>
</dbReference>
<dbReference type="GO" id="GO:1990077">
    <property type="term" value="C:primosome complex"/>
    <property type="evidence" value="ECO:0007669"/>
    <property type="project" value="UniProtKB-KW"/>
</dbReference>
<dbReference type="InterPro" id="IPR019475">
    <property type="entry name" value="DNA_primase_DnaB-bd"/>
</dbReference>
<dbReference type="InterPro" id="IPR013264">
    <property type="entry name" value="DNAG_N"/>
</dbReference>
<dbReference type="CDD" id="cd03364">
    <property type="entry name" value="TOPRIM_DnaG_primases"/>
    <property type="match status" value="1"/>
</dbReference>
<keyword evidence="4 12" id="KW-0548">Nucleotidyltransferase</keyword>
<dbReference type="SMART" id="SM00493">
    <property type="entry name" value="TOPRIM"/>
    <property type="match status" value="1"/>
</dbReference>
<evidence type="ECO:0000256" key="3">
    <source>
        <dbReference type="ARBA" id="ARBA00022679"/>
    </source>
</evidence>
<dbReference type="RefSeq" id="WP_008061475.1">
    <property type="nucleotide sequence ID" value="NZ_AFHG01000049.1"/>
</dbReference>
<evidence type="ECO:0000256" key="1">
    <source>
        <dbReference type="ARBA" id="ARBA00022478"/>
    </source>
</evidence>
<dbReference type="Pfam" id="PF08278">
    <property type="entry name" value="DnaG_DnaB_bind"/>
    <property type="match status" value="1"/>
</dbReference>
<keyword evidence="2 12" id="KW-0639">Primosome</keyword>
<keyword evidence="17" id="KW-1185">Reference proteome</keyword>
<dbReference type="InterPro" id="IPR030846">
    <property type="entry name" value="DnaG_bac"/>
</dbReference>
<comment type="caution">
    <text evidence="16">The sequence shown here is derived from an EMBL/GenBank/DDBJ whole genome shotgun (WGS) entry which is preliminary data.</text>
</comment>
<dbReference type="OrthoDB" id="9803773at2"/>
<feature type="domain" description="Toprim" evidence="15">
    <location>
        <begin position="258"/>
        <end position="340"/>
    </location>
</feature>
<dbReference type="PANTHER" id="PTHR30313">
    <property type="entry name" value="DNA PRIMASE"/>
    <property type="match status" value="1"/>
</dbReference>
<evidence type="ECO:0000256" key="2">
    <source>
        <dbReference type="ARBA" id="ARBA00022515"/>
    </source>
</evidence>
<comment type="catalytic activity">
    <reaction evidence="12">
        <text>ssDNA + n NTP = ssDNA/pppN(pN)n-1 hybrid + (n-1) diphosphate.</text>
        <dbReference type="EC" id="2.7.7.101"/>
    </reaction>
</comment>
<accession>F5RCX7</accession>
<comment type="subunit">
    <text evidence="12">Monomer. Interacts with DnaB.</text>
</comment>
<sequence>MIPQSFIQELLNRVDIVDVVERYVPLKKAGANYQACCPFHSEKTPSFTVSPAKQFYHCFGCGAHGSAIGFLMEYSGLSYPDAIEELARNAGMTVPREDFTPEMAQKRKQAASLTELMARAAQFYKQQLKKNPRAIDYLKGRGLTGEIAARFGIGYAPGDWQSLRDAFDDYDAPALAECGLVIDAEASEGQTKGRRYDRFRDRIMFPILDGRNNVIGFGGRVLDRGEPKYLNSPETPLFSKGRELYGLSQARTSIRDDGFVLVVEGYMDVVALAQFGVGSAVATLGTATTPDHIHKLFRQTDRIVFCFDGDRAGRKAAWRGLESALPELGDGRAVSFLFLPPEHDPDSFVREQGAERFRQLALSAQPLSEYLLHELQTRCDTRSAEGRAQFVSEARPLVTQVPAGALRTQLLHLLAPAVGLSAEEFAEACGLRLPRRNSRFGHKAPPPAAPRVPPTTPARKLLCMLMQRPSLGGKIGHLENIEHDPWLQAVQAVADCIEHGDADSEHPAALVEYFRDSPHGAAIENALAAAIDDPVDEGALPHMFDDTLQHLRKTEISRAINHLTALSRQAPLSAEQQAELGRLLREKARN</sequence>
<keyword evidence="1 12" id="KW-0240">DNA-directed RNA polymerase</keyword>
<dbReference type="STRING" id="1000565.METUNv1_02133"/>
<dbReference type="SUPFAM" id="SSF56731">
    <property type="entry name" value="DNA primase core"/>
    <property type="match status" value="1"/>
</dbReference>
<dbReference type="Pfam" id="PF08275">
    <property type="entry name" value="DNAG_N"/>
    <property type="match status" value="1"/>
</dbReference>
<dbReference type="SUPFAM" id="SSF117023">
    <property type="entry name" value="DNA primase DnaG, C-terminal domain"/>
    <property type="match status" value="1"/>
</dbReference>
<dbReference type="PIRSF" id="PIRSF002811">
    <property type="entry name" value="DnaG"/>
    <property type="match status" value="1"/>
</dbReference>
<dbReference type="GO" id="GO:0000428">
    <property type="term" value="C:DNA-directed RNA polymerase complex"/>
    <property type="evidence" value="ECO:0007669"/>
    <property type="project" value="UniProtKB-KW"/>
</dbReference>
<dbReference type="Pfam" id="PF01807">
    <property type="entry name" value="Zn_ribbon_DnaG"/>
    <property type="match status" value="1"/>
</dbReference>
<evidence type="ECO:0000313" key="16">
    <source>
        <dbReference type="EMBL" id="EGK71628.1"/>
    </source>
</evidence>
<evidence type="ECO:0000259" key="15">
    <source>
        <dbReference type="PROSITE" id="PS50880"/>
    </source>
</evidence>
<dbReference type="Gene3D" id="1.20.50.20">
    <property type="entry name" value="DnaG, RNA polymerase domain, helical bundle"/>
    <property type="match status" value="1"/>
</dbReference>
<dbReference type="InterPro" id="IPR006171">
    <property type="entry name" value="TOPRIM_dom"/>
</dbReference>
<dbReference type="InterPro" id="IPR002694">
    <property type="entry name" value="Znf_CHC2"/>
</dbReference>
<dbReference type="EC" id="2.7.7.101" evidence="12"/>
<keyword evidence="6 12" id="KW-0479">Metal-binding</keyword>
<dbReference type="Gene3D" id="3.90.580.10">
    <property type="entry name" value="Zinc finger, CHC2-type domain"/>
    <property type="match status" value="1"/>
</dbReference>
<dbReference type="GO" id="GO:0003899">
    <property type="term" value="F:DNA-directed RNA polymerase activity"/>
    <property type="evidence" value="ECO:0007669"/>
    <property type="project" value="UniProtKB-UniRule"/>
</dbReference>
<keyword evidence="8 12" id="KW-0862">Zinc</keyword>
<comment type="cofactor">
    <cofactor evidence="12 13 14">
        <name>Zn(2+)</name>
        <dbReference type="ChEBI" id="CHEBI:29105"/>
    </cofactor>
    <text evidence="12 13 14">Binds 1 zinc ion per monomer.</text>
</comment>
<dbReference type="SMART" id="SM00400">
    <property type="entry name" value="ZnF_CHCC"/>
    <property type="match status" value="1"/>
</dbReference>
<dbReference type="FunFam" id="3.90.580.10:FF:000001">
    <property type="entry name" value="DNA primase"/>
    <property type="match status" value="1"/>
</dbReference>
<evidence type="ECO:0000256" key="10">
    <source>
        <dbReference type="ARBA" id="ARBA00023125"/>
    </source>
</evidence>
<dbReference type="Pfam" id="PF10410">
    <property type="entry name" value="DnaB_bind"/>
    <property type="match status" value="1"/>
</dbReference>
<keyword evidence="9" id="KW-0460">Magnesium</keyword>
<dbReference type="GO" id="GO:0006269">
    <property type="term" value="P:DNA replication, synthesis of primer"/>
    <property type="evidence" value="ECO:0007669"/>
    <property type="project" value="UniProtKB-UniRule"/>
</dbReference>
<dbReference type="Pfam" id="PF13155">
    <property type="entry name" value="Toprim_2"/>
    <property type="match status" value="1"/>
</dbReference>
<dbReference type="eggNOG" id="COG0358">
    <property type="taxonomic scope" value="Bacteria"/>
</dbReference>
<dbReference type="AlphaFoldDB" id="F5RCX7"/>
<evidence type="ECO:0000256" key="14">
    <source>
        <dbReference type="PIRSR" id="PIRSR002811-1"/>
    </source>
</evidence>
<dbReference type="GO" id="GO:0003677">
    <property type="term" value="F:DNA binding"/>
    <property type="evidence" value="ECO:0007669"/>
    <property type="project" value="UniProtKB-KW"/>
</dbReference>
<dbReference type="Gene3D" id="1.10.860.10">
    <property type="entry name" value="DNAb Helicase, Chain A"/>
    <property type="match status" value="1"/>
</dbReference>
<dbReference type="InterPro" id="IPR006295">
    <property type="entry name" value="DNA_primase_DnaG"/>
</dbReference>
<dbReference type="GO" id="GO:0008270">
    <property type="term" value="F:zinc ion binding"/>
    <property type="evidence" value="ECO:0007669"/>
    <property type="project" value="UniProtKB-UniRule"/>
</dbReference>
<evidence type="ECO:0000256" key="8">
    <source>
        <dbReference type="ARBA" id="ARBA00022833"/>
    </source>
</evidence>
<protein>
    <recommendedName>
        <fullName evidence="12 13">DNA primase</fullName>
        <ecNumber evidence="12">2.7.7.101</ecNumber>
    </recommendedName>
</protein>
<dbReference type="EMBL" id="AFHG01000049">
    <property type="protein sequence ID" value="EGK71628.1"/>
    <property type="molecule type" value="Genomic_DNA"/>
</dbReference>
<name>F5RCX7_METUF</name>
<dbReference type="PANTHER" id="PTHR30313:SF2">
    <property type="entry name" value="DNA PRIMASE"/>
    <property type="match status" value="1"/>
</dbReference>
<dbReference type="Gene3D" id="3.40.1360.10">
    <property type="match status" value="1"/>
</dbReference>
<keyword evidence="7 12" id="KW-0863">Zinc-finger</keyword>
<evidence type="ECO:0000256" key="12">
    <source>
        <dbReference type="HAMAP-Rule" id="MF_00974"/>
    </source>
</evidence>
<evidence type="ECO:0000256" key="4">
    <source>
        <dbReference type="ARBA" id="ARBA00022695"/>
    </source>
</evidence>
<reference evidence="16 17" key="1">
    <citation type="journal article" date="2011" name="J. Bacteriol.">
        <title>Genome sequence of Methyloversatilis universalis FAM5T, a methylotrophic representative of the order Rhodocyclales.</title>
        <authorList>
            <person name="Kittichotirat W."/>
            <person name="Good N.M."/>
            <person name="Hall R."/>
            <person name="Bringel F."/>
            <person name="Lajus A."/>
            <person name="Medigue C."/>
            <person name="Smalley N.E."/>
            <person name="Beck D."/>
            <person name="Bumgarner R."/>
            <person name="Vuilleumier S."/>
            <person name="Kalyuzhnaya M.G."/>
        </authorList>
    </citation>
    <scope>NUCLEOTIDE SEQUENCE [LARGE SCALE GENOMIC DNA]</scope>
    <source>
        <strain evidence="17">ATCC BAA-1314 / JCM 13912 / FAM5</strain>
    </source>
</reference>
<dbReference type="FunFam" id="3.40.1360.10:FF:000002">
    <property type="entry name" value="DNA primase"/>
    <property type="match status" value="1"/>
</dbReference>
<keyword evidence="11 12" id="KW-0804">Transcription</keyword>
<feature type="zinc finger region" description="CHC2-type" evidence="12 14">
    <location>
        <begin position="37"/>
        <end position="61"/>
    </location>
</feature>
<dbReference type="Proteomes" id="UP000005019">
    <property type="component" value="Unassembled WGS sequence"/>
</dbReference>
<dbReference type="Gene3D" id="3.90.980.10">
    <property type="entry name" value="DNA primase, catalytic core, N-terminal domain"/>
    <property type="match status" value="1"/>
</dbReference>
<dbReference type="InterPro" id="IPR013173">
    <property type="entry name" value="DNA_primase_DnaG_DnaB-bd_dom"/>
</dbReference>
<gene>
    <name evidence="12" type="primary">dnaG</name>
    <name evidence="16" type="ORF">METUNv1_02133</name>
</gene>
<evidence type="ECO:0000256" key="5">
    <source>
        <dbReference type="ARBA" id="ARBA00022705"/>
    </source>
</evidence>
<keyword evidence="3 12" id="KW-0808">Transferase</keyword>
<dbReference type="InterPro" id="IPR050219">
    <property type="entry name" value="DnaG_primase"/>
</dbReference>
<dbReference type="PROSITE" id="PS50880">
    <property type="entry name" value="TOPRIM"/>
    <property type="match status" value="1"/>
</dbReference>
<proteinExistence type="inferred from homology"/>
<organism evidence="16 17">
    <name type="scientific">Methyloversatilis universalis (strain ATCC BAA-1314 / DSM 25237 / JCM 13912 / CCUG 52030 / FAM5)</name>
    <dbReference type="NCBI Taxonomy" id="1000565"/>
    <lineage>
        <taxon>Bacteria</taxon>
        <taxon>Pseudomonadati</taxon>
        <taxon>Pseudomonadota</taxon>
        <taxon>Betaproteobacteria</taxon>
        <taxon>Nitrosomonadales</taxon>
        <taxon>Sterolibacteriaceae</taxon>
        <taxon>Methyloversatilis</taxon>
    </lineage>
</organism>
<keyword evidence="5 12" id="KW-0235">DNA replication</keyword>